<evidence type="ECO:0000313" key="3">
    <source>
        <dbReference type="Proteomes" id="UP000001968"/>
    </source>
</evidence>
<dbReference type="RefSeq" id="WP_011641743.1">
    <property type="nucleotide sequence ID" value="NC_008346.1"/>
</dbReference>
<dbReference type="OrthoDB" id="1680813at2"/>
<sequence length="142" mass="16324">MKKSLADRIEEYIKVLIARSEAQQIEIQRAELAETFSCVPSQVTYVVATRFTEKSGYLSESRRGGKGFIRISCCELDKEAARESKQELFIFIDRLLEVEIISQKEGEMLKHVISKSSQEVAQEQKSQFFDAFKFALADFLKK</sequence>
<dbReference type="InterPro" id="IPR040465">
    <property type="entry name" value="CtsR_N"/>
</dbReference>
<organism evidence="2 3">
    <name type="scientific">Syntrophomonas wolfei subsp. wolfei (strain DSM 2245B / Goettingen)</name>
    <dbReference type="NCBI Taxonomy" id="335541"/>
    <lineage>
        <taxon>Bacteria</taxon>
        <taxon>Bacillati</taxon>
        <taxon>Bacillota</taxon>
        <taxon>Clostridia</taxon>
        <taxon>Eubacteriales</taxon>
        <taxon>Syntrophomonadaceae</taxon>
        <taxon>Syntrophomonas</taxon>
    </lineage>
</organism>
<protein>
    <submittedName>
        <fullName evidence="2">Transcriptional repressor of class III stress genes-like protein</fullName>
    </submittedName>
</protein>
<dbReference type="Gene3D" id="3.30.56.130">
    <property type="entry name" value="Transcriptional regulator CtsR, winged HTH domain"/>
    <property type="match status" value="1"/>
</dbReference>
<reference evidence="3" key="1">
    <citation type="journal article" date="2010" name="Environ. Microbiol.">
        <title>The genome of Syntrophomonas wolfei: new insights into syntrophic metabolism and biohydrogen production.</title>
        <authorList>
            <person name="Sieber J.R."/>
            <person name="Sims D.R."/>
            <person name="Han C."/>
            <person name="Kim E."/>
            <person name="Lykidis A."/>
            <person name="Lapidus A.L."/>
            <person name="McDonnald E."/>
            <person name="Rohlin L."/>
            <person name="Culley D.E."/>
            <person name="Gunsalus R."/>
            <person name="McInerney M.J."/>
        </authorList>
    </citation>
    <scope>NUCLEOTIDE SEQUENCE [LARGE SCALE GENOMIC DNA]</scope>
    <source>
        <strain evidence="3">DSM 2245B / Goettingen</strain>
    </source>
</reference>
<evidence type="ECO:0000259" key="1">
    <source>
        <dbReference type="Pfam" id="PF05848"/>
    </source>
</evidence>
<dbReference type="STRING" id="335541.Swol_2370"/>
<proteinExistence type="predicted"/>
<dbReference type="InterPro" id="IPR041902">
    <property type="entry name" value="CtsR_N_sf"/>
</dbReference>
<dbReference type="AlphaFoldDB" id="Q0AUE5"/>
<dbReference type="eggNOG" id="COG4463">
    <property type="taxonomic scope" value="Bacteria"/>
</dbReference>
<dbReference type="HOGENOM" id="CLU_118139_0_0_9"/>
<keyword evidence="3" id="KW-1185">Reference proteome</keyword>
<evidence type="ECO:0000313" key="2">
    <source>
        <dbReference type="EMBL" id="ABI69659.1"/>
    </source>
</evidence>
<dbReference type="Pfam" id="PF05848">
    <property type="entry name" value="CtsR"/>
    <property type="match status" value="1"/>
</dbReference>
<dbReference type="EMBL" id="CP000448">
    <property type="protein sequence ID" value="ABI69659.1"/>
    <property type="molecule type" value="Genomic_DNA"/>
</dbReference>
<dbReference type="KEGG" id="swo:Swol_2370"/>
<feature type="domain" description="CtsR N-terminal HTH" evidence="1">
    <location>
        <begin position="4"/>
        <end position="72"/>
    </location>
</feature>
<name>Q0AUE5_SYNWW</name>
<dbReference type="Proteomes" id="UP000001968">
    <property type="component" value="Chromosome"/>
</dbReference>
<gene>
    <name evidence="2" type="ordered locus">Swol_2370</name>
</gene>
<accession>Q0AUE5</accession>